<dbReference type="Pfam" id="PF06224">
    <property type="entry name" value="AlkZ-like"/>
    <property type="match status" value="1"/>
</dbReference>
<reference evidence="1 2" key="1">
    <citation type="submission" date="2017-03" db="EMBL/GenBank/DDBJ databases">
        <authorList>
            <person name="Afonso C.L."/>
            <person name="Miller P.J."/>
            <person name="Scott M.A."/>
            <person name="Spackman E."/>
            <person name="Goraichik I."/>
            <person name="Dimitrov K.M."/>
            <person name="Suarez D.L."/>
            <person name="Swayne D.E."/>
        </authorList>
    </citation>
    <scope>NUCLEOTIDE SEQUENCE [LARGE SCALE GENOMIC DNA]</scope>
    <source>
        <strain evidence="1 2">CECT 8625</strain>
    </source>
</reference>
<evidence type="ECO:0000313" key="2">
    <source>
        <dbReference type="Proteomes" id="UP000193570"/>
    </source>
</evidence>
<sequence>MRGWGKALPSRVMARPLITNRQARRLFLDRHRLLRPGAGPCRLDDLEEILHDLGFVQVDSVNTLARAHDLILWSRRGQYRPRTLQTLVSQRRSAFEHWTHDAAVIPMPFYPMWRLKFERDEARMRRRWPAWQREGWHDELDTVLRHIADHGPASSLDVGGDEKKNSSGWWDWHPSKTALEFLWRSGRLAVCHRQGFRKHYDLAERVIPPEYLNQRRTDSEIVDWAMSAALDRLGFGTSGELAAFFEIVTRDEAKAWCAGALSDGRIVEVDLELADGSTRRSVTTEALLDTLPDLPEPSGRVRLLSPFDPVLRDRARAERLFGFHYRIEIFVPEEKRRYGYYVFPILQGDRVIGRLDARRAGRVLEVRAFWPESGVRIGKARAQGLATEIERVARLAGSETTEFAADWLRAQT</sequence>
<accession>A0A1X6ZY95</accession>
<gene>
    <name evidence="1" type="ORF">ROJ8625_03315</name>
</gene>
<dbReference type="PANTHER" id="PTHR30528:SF0">
    <property type="entry name" value="CYTOPLASMIC PROTEIN"/>
    <property type="match status" value="1"/>
</dbReference>
<dbReference type="Proteomes" id="UP000193570">
    <property type="component" value="Unassembled WGS sequence"/>
</dbReference>
<protein>
    <recommendedName>
        <fullName evidence="3">Winged helix-turn-helix domain-containing protein</fullName>
    </recommendedName>
</protein>
<keyword evidence="2" id="KW-1185">Reference proteome</keyword>
<evidence type="ECO:0008006" key="3">
    <source>
        <dbReference type="Google" id="ProtNLM"/>
    </source>
</evidence>
<dbReference type="InterPro" id="IPR009351">
    <property type="entry name" value="AlkZ-like"/>
</dbReference>
<proteinExistence type="predicted"/>
<organism evidence="1 2">
    <name type="scientific">Roseivivax jejudonensis</name>
    <dbReference type="NCBI Taxonomy" id="1529041"/>
    <lineage>
        <taxon>Bacteria</taxon>
        <taxon>Pseudomonadati</taxon>
        <taxon>Pseudomonadota</taxon>
        <taxon>Alphaproteobacteria</taxon>
        <taxon>Rhodobacterales</taxon>
        <taxon>Roseobacteraceae</taxon>
        <taxon>Roseivivax</taxon>
    </lineage>
</organism>
<dbReference type="AlphaFoldDB" id="A0A1X6ZY95"/>
<dbReference type="PANTHER" id="PTHR30528">
    <property type="entry name" value="CYTOPLASMIC PROTEIN"/>
    <property type="match status" value="1"/>
</dbReference>
<evidence type="ECO:0000313" key="1">
    <source>
        <dbReference type="EMBL" id="SLN65083.1"/>
    </source>
</evidence>
<dbReference type="EMBL" id="FWFK01000006">
    <property type="protein sequence ID" value="SLN65083.1"/>
    <property type="molecule type" value="Genomic_DNA"/>
</dbReference>
<name>A0A1X6ZY95_9RHOB</name>